<dbReference type="EMBL" id="MU865020">
    <property type="protein sequence ID" value="KAK4460077.1"/>
    <property type="molecule type" value="Genomic_DNA"/>
</dbReference>
<name>A0AAV9HHR6_9PEZI</name>
<reference evidence="1" key="1">
    <citation type="journal article" date="2023" name="Mol. Phylogenet. Evol.">
        <title>Genome-scale phylogeny and comparative genomics of the fungal order Sordariales.</title>
        <authorList>
            <person name="Hensen N."/>
            <person name="Bonometti L."/>
            <person name="Westerberg I."/>
            <person name="Brannstrom I.O."/>
            <person name="Guillou S."/>
            <person name="Cros-Aarteil S."/>
            <person name="Calhoun S."/>
            <person name="Haridas S."/>
            <person name="Kuo A."/>
            <person name="Mondo S."/>
            <person name="Pangilinan J."/>
            <person name="Riley R."/>
            <person name="LaButti K."/>
            <person name="Andreopoulos B."/>
            <person name="Lipzen A."/>
            <person name="Chen C."/>
            <person name="Yan M."/>
            <person name="Daum C."/>
            <person name="Ng V."/>
            <person name="Clum A."/>
            <person name="Steindorff A."/>
            <person name="Ohm R.A."/>
            <person name="Martin F."/>
            <person name="Silar P."/>
            <person name="Natvig D.O."/>
            <person name="Lalanne C."/>
            <person name="Gautier V."/>
            <person name="Ament-Velasquez S.L."/>
            <person name="Kruys A."/>
            <person name="Hutchinson M.I."/>
            <person name="Powell A.J."/>
            <person name="Barry K."/>
            <person name="Miller A.N."/>
            <person name="Grigoriev I.V."/>
            <person name="Debuchy R."/>
            <person name="Gladieux P."/>
            <person name="Hiltunen Thoren M."/>
            <person name="Johannesson H."/>
        </authorList>
    </citation>
    <scope>NUCLEOTIDE SEQUENCE</scope>
    <source>
        <strain evidence="1">PSN324</strain>
    </source>
</reference>
<dbReference type="Proteomes" id="UP001321749">
    <property type="component" value="Unassembled WGS sequence"/>
</dbReference>
<feature type="non-terminal residue" evidence="1">
    <location>
        <position position="1"/>
    </location>
</feature>
<gene>
    <name evidence="1" type="ORF">QBC42DRAFT_152139</name>
</gene>
<reference evidence="1" key="2">
    <citation type="submission" date="2023-06" db="EMBL/GenBank/DDBJ databases">
        <authorList>
            <consortium name="Lawrence Berkeley National Laboratory"/>
            <person name="Mondo S.J."/>
            <person name="Hensen N."/>
            <person name="Bonometti L."/>
            <person name="Westerberg I."/>
            <person name="Brannstrom I.O."/>
            <person name="Guillou S."/>
            <person name="Cros-Aarteil S."/>
            <person name="Calhoun S."/>
            <person name="Haridas S."/>
            <person name="Kuo A."/>
            <person name="Pangilinan J."/>
            <person name="Riley R."/>
            <person name="Labutti K."/>
            <person name="Andreopoulos B."/>
            <person name="Lipzen A."/>
            <person name="Chen C."/>
            <person name="Yanf M."/>
            <person name="Daum C."/>
            <person name="Ng V."/>
            <person name="Clum A."/>
            <person name="Steindorff A."/>
            <person name="Ohm R."/>
            <person name="Martin F."/>
            <person name="Silar P."/>
            <person name="Natvig D."/>
            <person name="Lalanne C."/>
            <person name="Gautier V."/>
            <person name="Ament-Velasquez S.L."/>
            <person name="Kruys A."/>
            <person name="Hutchinson M.I."/>
            <person name="Powell A.J."/>
            <person name="Barry K."/>
            <person name="Miller A.N."/>
            <person name="Grigoriev I.V."/>
            <person name="Debuchy R."/>
            <person name="Gladieux P."/>
            <person name="Thoren M.H."/>
            <person name="Johannesson H."/>
        </authorList>
    </citation>
    <scope>NUCLEOTIDE SEQUENCE</scope>
    <source>
        <strain evidence="1">PSN324</strain>
    </source>
</reference>
<keyword evidence="2" id="KW-1185">Reference proteome</keyword>
<feature type="non-terminal residue" evidence="1">
    <location>
        <position position="107"/>
    </location>
</feature>
<comment type="caution">
    <text evidence="1">The sequence shown here is derived from an EMBL/GenBank/DDBJ whole genome shotgun (WGS) entry which is preliminary data.</text>
</comment>
<evidence type="ECO:0000313" key="1">
    <source>
        <dbReference type="EMBL" id="KAK4460077.1"/>
    </source>
</evidence>
<evidence type="ECO:0000313" key="2">
    <source>
        <dbReference type="Proteomes" id="UP001321749"/>
    </source>
</evidence>
<accession>A0AAV9HHR6</accession>
<sequence>IECETTLPEYDAATRTEPLEKYLFWWLRRNDAIIDPTPEWNGRYTIVQCCDHAGITVYGHNITDMIPLHGRYVATLAAAVVDHCRQGSHAKGRAWESQRRYTVEVGQ</sequence>
<proteinExistence type="predicted"/>
<dbReference type="AlphaFoldDB" id="A0AAV9HHR6"/>
<protein>
    <submittedName>
        <fullName evidence="1">Uncharacterized protein</fullName>
    </submittedName>
</protein>
<organism evidence="1 2">
    <name type="scientific">Cladorrhinum samala</name>
    <dbReference type="NCBI Taxonomy" id="585594"/>
    <lineage>
        <taxon>Eukaryota</taxon>
        <taxon>Fungi</taxon>
        <taxon>Dikarya</taxon>
        <taxon>Ascomycota</taxon>
        <taxon>Pezizomycotina</taxon>
        <taxon>Sordariomycetes</taxon>
        <taxon>Sordariomycetidae</taxon>
        <taxon>Sordariales</taxon>
        <taxon>Podosporaceae</taxon>
        <taxon>Cladorrhinum</taxon>
    </lineage>
</organism>